<feature type="compositionally biased region" description="Polar residues" evidence="1">
    <location>
        <begin position="29"/>
        <end position="38"/>
    </location>
</feature>
<evidence type="ECO:0000313" key="4">
    <source>
        <dbReference type="Proteomes" id="UP000683246"/>
    </source>
</evidence>
<name>A0A8J8MLZ2_9FIRM</name>
<dbReference type="InterPro" id="IPR050490">
    <property type="entry name" value="Bact_solute-bd_prot1"/>
</dbReference>
<dbReference type="PANTHER" id="PTHR43649">
    <property type="entry name" value="ARABINOSE-BINDING PROTEIN-RELATED"/>
    <property type="match status" value="1"/>
</dbReference>
<dbReference type="Pfam" id="PF13416">
    <property type="entry name" value="SBP_bac_8"/>
    <property type="match status" value="1"/>
</dbReference>
<feature type="signal peptide" evidence="2">
    <location>
        <begin position="1"/>
        <end position="19"/>
    </location>
</feature>
<sequence length="533" mass="60931">MKKFLCVVMVLGLMVSMMGCGSRDKQETMPANDTTKNNDGAEDKKPDKKPQEKEIPYVEIWRENVGYLEVKKDGPQSQFFIDNVGIGVYSPYVPWEGGDAYIQKLNTLTATGDIPDMFLPWKGNEITLAQQGAIADLTDYLPEYAPNVWQAIPEHVWDIVRAADPKGEGRIYYIPSVQLYNDYGPFIRTDWLDRVGMDMPTTKDELVNVLRAFKALDANGNGNADDEIPTSGREFGRWMDYLFGIYGIAMSEGYPNWDVYDGELTYSAVTPNMKEAIEFIRGLYKEGLLDNETFLNSSSDWKAKITSDKVGIWYHLSQYSHSRFEAITQLNPDATFAALPNVTNEGYDSFITHLDIKRPEYVIANKSEATIINALKLLNFAFDSQNRELNTFRVEGIDYEVVNGEKVLLPKDKSTSENVLLATPRITEEDLFFNTEIMLNSVSEDRKPMFETQLAVQESFQDLDKRIAGDGLPNTIYDGYSDIQQHTLYQEYMTRIIIGDWEMDKFDEFVELWHQNGGEAVTKRAREWYSKVR</sequence>
<accession>A0A8J8MLZ2</accession>
<dbReference type="KEGG" id="vpy:HZI73_18725"/>
<dbReference type="InterPro" id="IPR006059">
    <property type="entry name" value="SBP"/>
</dbReference>
<evidence type="ECO:0000256" key="2">
    <source>
        <dbReference type="SAM" id="SignalP"/>
    </source>
</evidence>
<dbReference type="Gene3D" id="3.40.190.10">
    <property type="entry name" value="Periplasmic binding protein-like II"/>
    <property type="match status" value="2"/>
</dbReference>
<reference evidence="3" key="1">
    <citation type="submission" date="2020-07" db="EMBL/GenBank/DDBJ databases">
        <title>Vallitalea pronyensis genome.</title>
        <authorList>
            <person name="Postec A."/>
        </authorList>
    </citation>
    <scope>NUCLEOTIDE SEQUENCE</scope>
    <source>
        <strain evidence="3">FatNI3</strain>
    </source>
</reference>
<evidence type="ECO:0000313" key="3">
    <source>
        <dbReference type="EMBL" id="QUI24200.1"/>
    </source>
</evidence>
<dbReference type="EMBL" id="CP058649">
    <property type="protein sequence ID" value="QUI24200.1"/>
    <property type="molecule type" value="Genomic_DNA"/>
</dbReference>
<feature type="chain" id="PRO_5039324893" evidence="2">
    <location>
        <begin position="20"/>
        <end position="533"/>
    </location>
</feature>
<keyword evidence="2" id="KW-0732">Signal</keyword>
<feature type="region of interest" description="Disordered" evidence="1">
    <location>
        <begin position="22"/>
        <end position="53"/>
    </location>
</feature>
<proteinExistence type="predicted"/>
<feature type="compositionally biased region" description="Basic and acidic residues" evidence="1">
    <location>
        <begin position="39"/>
        <end position="53"/>
    </location>
</feature>
<organism evidence="3 4">
    <name type="scientific">Vallitalea pronyensis</name>
    <dbReference type="NCBI Taxonomy" id="1348613"/>
    <lineage>
        <taxon>Bacteria</taxon>
        <taxon>Bacillati</taxon>
        <taxon>Bacillota</taxon>
        <taxon>Clostridia</taxon>
        <taxon>Lachnospirales</taxon>
        <taxon>Vallitaleaceae</taxon>
        <taxon>Vallitalea</taxon>
    </lineage>
</organism>
<protein>
    <submittedName>
        <fullName evidence="3">Extracellular solute-binding protein</fullName>
    </submittedName>
</protein>
<dbReference type="PANTHER" id="PTHR43649:SF12">
    <property type="entry name" value="DIACETYLCHITOBIOSE BINDING PROTEIN DASA"/>
    <property type="match status" value="1"/>
</dbReference>
<dbReference type="SUPFAM" id="SSF53850">
    <property type="entry name" value="Periplasmic binding protein-like II"/>
    <property type="match status" value="1"/>
</dbReference>
<dbReference type="RefSeq" id="WP_212694894.1">
    <property type="nucleotide sequence ID" value="NZ_CP058649.1"/>
</dbReference>
<gene>
    <name evidence="3" type="ORF">HZI73_18725</name>
</gene>
<dbReference type="PROSITE" id="PS51257">
    <property type="entry name" value="PROKAR_LIPOPROTEIN"/>
    <property type="match status" value="1"/>
</dbReference>
<evidence type="ECO:0000256" key="1">
    <source>
        <dbReference type="SAM" id="MobiDB-lite"/>
    </source>
</evidence>
<dbReference type="AlphaFoldDB" id="A0A8J8MLZ2"/>
<dbReference type="Proteomes" id="UP000683246">
    <property type="component" value="Chromosome"/>
</dbReference>
<keyword evidence="4" id="KW-1185">Reference proteome</keyword>